<organism evidence="1">
    <name type="scientific">Escherichia phage ETEP102</name>
    <dbReference type="NCBI Taxonomy" id="3117680"/>
    <lineage>
        <taxon>Viruses</taxon>
        <taxon>Duplodnaviria</taxon>
        <taxon>Heunggongvirae</taxon>
        <taxon>Uroviricota</taxon>
        <taxon>Caudoviricetes</taxon>
    </lineage>
</organism>
<proteinExistence type="predicted"/>
<dbReference type="EMBL" id="OR979723">
    <property type="protein sequence ID" value="WYD65313.1"/>
    <property type="molecule type" value="Genomic_DNA"/>
</dbReference>
<evidence type="ECO:0000313" key="1">
    <source>
        <dbReference type="EMBL" id="WYD65313.1"/>
    </source>
</evidence>
<reference evidence="1" key="1">
    <citation type="submission" date="2023-12" db="EMBL/GenBank/DDBJ databases">
        <title>Determinants of phage host range in porcine enterotoxigenic Escherichia coli.</title>
        <authorList>
            <person name="Gambino M."/>
            <person name="Broensted L."/>
        </authorList>
    </citation>
    <scope>NUCLEOTIDE SEQUENCE</scope>
</reference>
<accession>A0AAU6PXI8</accession>
<sequence>MANYTRLVALVKWLHVYSCNSMYTLVLVT</sequence>
<gene>
    <name evidence="1" type="ORF">ETEP102_48</name>
</gene>
<protein>
    <submittedName>
        <fullName evidence="1">Uncharacterized protein</fullName>
    </submittedName>
</protein>
<name>A0AAU6PXI8_9CAUD</name>